<evidence type="ECO:0000256" key="8">
    <source>
        <dbReference type="ARBA" id="ARBA00048741"/>
    </source>
</evidence>
<dbReference type="InterPro" id="IPR029055">
    <property type="entry name" value="Ntn_hydrolases_N"/>
</dbReference>
<dbReference type="PROSITE" id="PS51278">
    <property type="entry name" value="GATASE_TYPE_2"/>
    <property type="match status" value="1"/>
</dbReference>
<keyword evidence="6" id="KW-0028">Amino-acid biosynthesis</keyword>
<dbReference type="GO" id="GO:0004066">
    <property type="term" value="F:asparagine synthase (glutamine-hydrolyzing) activity"/>
    <property type="evidence" value="ECO:0007669"/>
    <property type="project" value="UniProtKB-EC"/>
</dbReference>
<dbReference type="Pfam" id="PF00733">
    <property type="entry name" value="Asn_synthase"/>
    <property type="match status" value="1"/>
</dbReference>
<dbReference type="PANTHER" id="PTHR43284">
    <property type="entry name" value="ASPARAGINE SYNTHETASE (GLUTAMINE-HYDROLYZING)"/>
    <property type="match status" value="1"/>
</dbReference>
<keyword evidence="4" id="KW-0547">Nucleotide-binding</keyword>
<keyword evidence="11" id="KW-1185">Reference proteome</keyword>
<dbReference type="InterPro" id="IPR014729">
    <property type="entry name" value="Rossmann-like_a/b/a_fold"/>
</dbReference>
<evidence type="ECO:0000256" key="4">
    <source>
        <dbReference type="ARBA" id="ARBA00022741"/>
    </source>
</evidence>
<comment type="catalytic activity">
    <reaction evidence="8">
        <text>L-aspartate + L-glutamine + ATP + H2O = L-asparagine + L-glutamate + AMP + diphosphate + H(+)</text>
        <dbReference type="Rhea" id="RHEA:12228"/>
        <dbReference type="ChEBI" id="CHEBI:15377"/>
        <dbReference type="ChEBI" id="CHEBI:15378"/>
        <dbReference type="ChEBI" id="CHEBI:29985"/>
        <dbReference type="ChEBI" id="CHEBI:29991"/>
        <dbReference type="ChEBI" id="CHEBI:30616"/>
        <dbReference type="ChEBI" id="CHEBI:33019"/>
        <dbReference type="ChEBI" id="CHEBI:58048"/>
        <dbReference type="ChEBI" id="CHEBI:58359"/>
        <dbReference type="ChEBI" id="CHEBI:456215"/>
        <dbReference type="EC" id="6.3.5.4"/>
    </reaction>
</comment>
<evidence type="ECO:0000259" key="9">
    <source>
        <dbReference type="PROSITE" id="PS51278"/>
    </source>
</evidence>
<evidence type="ECO:0000313" key="10">
    <source>
        <dbReference type="EMBL" id="MBP2248299.1"/>
    </source>
</evidence>
<dbReference type="InterPro" id="IPR051786">
    <property type="entry name" value="ASN_synthetase/amidase"/>
</dbReference>
<dbReference type="SUPFAM" id="SSF52402">
    <property type="entry name" value="Adenine nucleotide alpha hydrolases-like"/>
    <property type="match status" value="1"/>
</dbReference>
<dbReference type="Gene3D" id="3.40.50.620">
    <property type="entry name" value="HUPs"/>
    <property type="match status" value="1"/>
</dbReference>
<protein>
    <recommendedName>
        <fullName evidence="3">asparagine synthase (glutamine-hydrolyzing)</fullName>
        <ecNumber evidence="3">6.3.5.4</ecNumber>
    </recommendedName>
</protein>
<comment type="pathway">
    <text evidence="1">Amino-acid biosynthesis; L-asparagine biosynthesis; L-asparagine from L-aspartate (L-Gln route): step 1/1.</text>
</comment>
<dbReference type="PANTHER" id="PTHR43284:SF1">
    <property type="entry name" value="ASPARAGINE SYNTHETASE"/>
    <property type="match status" value="1"/>
</dbReference>
<reference evidence="10 11" key="1">
    <citation type="submission" date="2021-03" db="EMBL/GenBank/DDBJ databases">
        <title>Genomic Encyclopedia of Type Strains, Phase IV (KMG-IV): sequencing the most valuable type-strain genomes for metagenomic binning, comparative biology and taxonomic classification.</title>
        <authorList>
            <person name="Goeker M."/>
        </authorList>
    </citation>
    <scope>NUCLEOTIDE SEQUENCE [LARGE SCALE GENOMIC DNA]</scope>
    <source>
        <strain evidence="10 11">DSM 21292</strain>
    </source>
</reference>
<comment type="similarity">
    <text evidence="2">Belongs to the asparagine synthetase family.</text>
</comment>
<dbReference type="Pfam" id="PF13537">
    <property type="entry name" value="GATase_7"/>
    <property type="match status" value="1"/>
</dbReference>
<dbReference type="EMBL" id="JAGIKV010000022">
    <property type="protein sequence ID" value="MBP2248299.1"/>
    <property type="molecule type" value="Genomic_DNA"/>
</dbReference>
<keyword evidence="5" id="KW-0067">ATP-binding</keyword>
<dbReference type="EC" id="6.3.5.4" evidence="3"/>
<organism evidence="10 11">
    <name type="scientific">Paenibacillus xylanexedens</name>
    <dbReference type="NCBI Taxonomy" id="528191"/>
    <lineage>
        <taxon>Bacteria</taxon>
        <taxon>Bacillati</taxon>
        <taxon>Bacillota</taxon>
        <taxon>Bacilli</taxon>
        <taxon>Bacillales</taxon>
        <taxon>Paenibacillaceae</taxon>
        <taxon>Paenibacillus</taxon>
    </lineage>
</organism>
<evidence type="ECO:0000313" key="11">
    <source>
        <dbReference type="Proteomes" id="UP000810207"/>
    </source>
</evidence>
<evidence type="ECO:0000256" key="5">
    <source>
        <dbReference type="ARBA" id="ARBA00022840"/>
    </source>
</evidence>
<proteinExistence type="inferred from homology"/>
<dbReference type="InterPro" id="IPR006426">
    <property type="entry name" value="Asn_synth_AEB"/>
</dbReference>
<dbReference type="CDD" id="cd01991">
    <property type="entry name" value="Asn_synthase_B_C"/>
    <property type="match status" value="1"/>
</dbReference>
<dbReference type="CDD" id="cd00712">
    <property type="entry name" value="AsnB"/>
    <property type="match status" value="1"/>
</dbReference>
<dbReference type="Proteomes" id="UP000810207">
    <property type="component" value="Unassembled WGS sequence"/>
</dbReference>
<name>A0ABS4RZW7_PAEXY</name>
<dbReference type="Gene3D" id="3.60.20.10">
    <property type="entry name" value="Glutamine Phosphoribosylpyrophosphate, subunit 1, domain 1"/>
    <property type="match status" value="1"/>
</dbReference>
<evidence type="ECO:0000256" key="2">
    <source>
        <dbReference type="ARBA" id="ARBA00005752"/>
    </source>
</evidence>
<dbReference type="PIRSF" id="PIRSF001589">
    <property type="entry name" value="Asn_synthetase_glu-h"/>
    <property type="match status" value="1"/>
</dbReference>
<dbReference type="SUPFAM" id="SSF56235">
    <property type="entry name" value="N-terminal nucleophile aminohydrolases (Ntn hydrolases)"/>
    <property type="match status" value="1"/>
</dbReference>
<evidence type="ECO:0000256" key="7">
    <source>
        <dbReference type="ARBA" id="ARBA00022962"/>
    </source>
</evidence>
<gene>
    <name evidence="10" type="ORF">J2Z28_004979</name>
</gene>
<comment type="caution">
    <text evidence="10">The sequence shown here is derived from an EMBL/GenBank/DDBJ whole genome shotgun (WGS) entry which is preliminary data.</text>
</comment>
<dbReference type="NCBIfam" id="TIGR01536">
    <property type="entry name" value="asn_synth_AEB"/>
    <property type="match status" value="1"/>
</dbReference>
<keyword evidence="6" id="KW-0061">Asparagine biosynthesis</keyword>
<dbReference type="InterPro" id="IPR001962">
    <property type="entry name" value="Asn_synthase"/>
</dbReference>
<keyword evidence="10" id="KW-0436">Ligase</keyword>
<dbReference type="InterPro" id="IPR017932">
    <property type="entry name" value="GATase_2_dom"/>
</dbReference>
<evidence type="ECO:0000256" key="6">
    <source>
        <dbReference type="ARBA" id="ARBA00022888"/>
    </source>
</evidence>
<sequence>MTRPRKDEQTMCGITGFIQWNRDLTQESELLVRMTDSLSNRGPDASGTWISNPCAFGHRRLSVMDPENGAQPMHALQGDTSYTVVYNGELYNAPELKKELLQRGHQFRTQCDTEVLLASYIEWGPACVDRFNGIFAFAIWDGGREQVFIARDRLGVKPLFYSNVKDTLVFGSEPKALLIHPDVEAAVGPEGLAEVFIVGPARTPGHGVYSSLSELKPAHALIYNRNGIRTYAYWKLESQNHEHNLEETAAEVRSLLQDTLERQLASDVPVCSLLSGGLDSSALSALAVDYYKRTGQGQISTYSVDYVDNAKHFQAHSFQPGADGPWIKRMVDELKTDHHWIEIENGELVHALTQAMLVRDLPGMADVDSSLYLFCKEIKKGATVAISGEAADEVFGGYPWFHREDMLNSGTFPWSVAPDMRAALLSPDIREWIRPLDYLADRYSDAVAEVPLLDGETGKAAQMRVMSYLNITRFMPTLLDRKDRMSMGAGLEVRVPYCDHRLIQYVFNIPWEMKITGGREKGILRKALEGVLPDDVLYRKKSPYPKTHNPQYLAAVKQQVLDILDDPTSPILPLIDKTQIRNLASSPDAASNLPWFGQLMSGPQLFAYLTQINTWLRTYKVAIR</sequence>
<feature type="domain" description="Glutamine amidotransferase type-2" evidence="9">
    <location>
        <begin position="12"/>
        <end position="226"/>
    </location>
</feature>
<dbReference type="InterPro" id="IPR033738">
    <property type="entry name" value="AsnB_N"/>
</dbReference>
<keyword evidence="7" id="KW-0315">Glutamine amidotransferase</keyword>
<evidence type="ECO:0000256" key="3">
    <source>
        <dbReference type="ARBA" id="ARBA00012737"/>
    </source>
</evidence>
<evidence type="ECO:0000256" key="1">
    <source>
        <dbReference type="ARBA" id="ARBA00005187"/>
    </source>
</evidence>
<accession>A0ABS4RZW7</accession>